<feature type="compositionally biased region" description="Polar residues" evidence="5">
    <location>
        <begin position="248"/>
        <end position="261"/>
    </location>
</feature>
<keyword evidence="8" id="KW-1185">Reference proteome</keyword>
<feature type="domain" description="OmpA-like" evidence="6">
    <location>
        <begin position="343"/>
        <end position="455"/>
    </location>
</feature>
<evidence type="ECO:0000256" key="4">
    <source>
        <dbReference type="PROSITE-ProRule" id="PRU00473"/>
    </source>
</evidence>
<dbReference type="GO" id="GO:0009279">
    <property type="term" value="C:cell outer membrane"/>
    <property type="evidence" value="ECO:0007669"/>
    <property type="project" value="UniProtKB-SubCell"/>
</dbReference>
<dbReference type="KEGG" id="srho:HH216_13920"/>
<dbReference type="Gene3D" id="3.30.1330.60">
    <property type="entry name" value="OmpA-like domain"/>
    <property type="match status" value="1"/>
</dbReference>
<dbReference type="InterPro" id="IPR006664">
    <property type="entry name" value="OMP_bac"/>
</dbReference>
<keyword evidence="2 4" id="KW-0472">Membrane</keyword>
<dbReference type="Pfam" id="PF06078">
    <property type="entry name" value="DUF937"/>
    <property type="match status" value="1"/>
</dbReference>
<comment type="subcellular location">
    <subcellularLocation>
        <location evidence="1">Cell outer membrane</location>
    </subcellularLocation>
</comment>
<dbReference type="Pfam" id="PF00691">
    <property type="entry name" value="OmpA"/>
    <property type="match status" value="1"/>
</dbReference>
<gene>
    <name evidence="7" type="ORF">HH216_13920</name>
</gene>
<dbReference type="Proteomes" id="UP000501128">
    <property type="component" value="Chromosome"/>
</dbReference>
<dbReference type="EMBL" id="CP051677">
    <property type="protein sequence ID" value="QJD79387.1"/>
    <property type="molecule type" value="Genomic_DNA"/>
</dbReference>
<feature type="region of interest" description="Disordered" evidence="5">
    <location>
        <begin position="248"/>
        <end position="303"/>
    </location>
</feature>
<reference evidence="7 8" key="1">
    <citation type="submission" date="2020-04" db="EMBL/GenBank/DDBJ databases">
        <title>Genome sequencing of novel species.</title>
        <authorList>
            <person name="Heo J."/>
            <person name="Kim S.-J."/>
            <person name="Kim J.-S."/>
            <person name="Hong S.-B."/>
            <person name="Kwon S.-W."/>
        </authorList>
    </citation>
    <scope>NUCLEOTIDE SEQUENCE [LARGE SCALE GENOMIC DNA]</scope>
    <source>
        <strain evidence="7 8">CJU-R4</strain>
    </source>
</reference>
<evidence type="ECO:0000313" key="8">
    <source>
        <dbReference type="Proteomes" id="UP000501128"/>
    </source>
</evidence>
<keyword evidence="3" id="KW-0998">Cell outer membrane</keyword>
<dbReference type="SUPFAM" id="SSF103088">
    <property type="entry name" value="OmpA-like"/>
    <property type="match status" value="1"/>
</dbReference>
<dbReference type="InterPro" id="IPR036737">
    <property type="entry name" value="OmpA-like_sf"/>
</dbReference>
<dbReference type="PROSITE" id="PS51123">
    <property type="entry name" value="OMPA_2"/>
    <property type="match status" value="1"/>
</dbReference>
<dbReference type="InterPro" id="IPR006665">
    <property type="entry name" value="OmpA-like"/>
</dbReference>
<evidence type="ECO:0000256" key="5">
    <source>
        <dbReference type="SAM" id="MobiDB-lite"/>
    </source>
</evidence>
<accession>A0A7L5DTT8</accession>
<name>A0A7L5DTT8_9BACT</name>
<feature type="compositionally biased region" description="Polar residues" evidence="5">
    <location>
        <begin position="197"/>
        <end position="210"/>
    </location>
</feature>
<protein>
    <submittedName>
        <fullName evidence="7">OmpA family protein</fullName>
    </submittedName>
</protein>
<dbReference type="InterPro" id="IPR009282">
    <property type="entry name" value="DUF937"/>
</dbReference>
<evidence type="ECO:0000313" key="7">
    <source>
        <dbReference type="EMBL" id="QJD79387.1"/>
    </source>
</evidence>
<dbReference type="PANTHER" id="PTHR30329">
    <property type="entry name" value="STATOR ELEMENT OF FLAGELLAR MOTOR COMPLEX"/>
    <property type="match status" value="1"/>
</dbReference>
<dbReference type="AlphaFoldDB" id="A0A7L5DTT8"/>
<sequence length="455" mass="48391">MAVHLVSYLKEQFTPGVIDQLSTELSEKPASVVKIVQGVIPTLLGGLTRRVQESGGAGSIFSFLGKGDYGKTPFDVGQVTDTHQETIETATAGRDFLEHVFGDKLGRTTELIGTFGGAKPESVRVVMSLAASVLMGVLGRQEQEKGLTAHSLKTLLEGQATNFRTALPGGLDSVGSLLGFNELETPVGPPTIVQGADNFSGTVVSPNIPKSTDGDRQRENVRWLRWAAVLMGILVVALIVQKCGENENSVDGVSTDSTARVESNAVEDTSRATKNSVIESHGQVADSTAPGALGIRDDKPTTGGTDVITQIELPGGRKLSLGEQSFNGRLARFLGSKPKNPERTFTFENLTFETGSAQITAESRQNVNDLIDIMKAYPNLQIRVEGHTDNTGNADTNLELSRDRAASVRTALTSAGIAANRVATQGYGAAHPLATNDNAEGRQRNRRIDIAVTKI</sequence>
<evidence type="ECO:0000259" key="6">
    <source>
        <dbReference type="PROSITE" id="PS51123"/>
    </source>
</evidence>
<proteinExistence type="predicted"/>
<organism evidence="7 8">
    <name type="scientific">Spirosoma rhododendri</name>
    <dbReference type="NCBI Taxonomy" id="2728024"/>
    <lineage>
        <taxon>Bacteria</taxon>
        <taxon>Pseudomonadati</taxon>
        <taxon>Bacteroidota</taxon>
        <taxon>Cytophagia</taxon>
        <taxon>Cytophagales</taxon>
        <taxon>Cytophagaceae</taxon>
        <taxon>Spirosoma</taxon>
    </lineage>
</organism>
<evidence type="ECO:0000256" key="3">
    <source>
        <dbReference type="ARBA" id="ARBA00023237"/>
    </source>
</evidence>
<dbReference type="PANTHER" id="PTHR30329:SF21">
    <property type="entry name" value="LIPOPROTEIN YIAD-RELATED"/>
    <property type="match status" value="1"/>
</dbReference>
<feature type="region of interest" description="Disordered" evidence="5">
    <location>
        <begin position="195"/>
        <end position="215"/>
    </location>
</feature>
<dbReference type="CDD" id="cd07185">
    <property type="entry name" value="OmpA_C-like"/>
    <property type="match status" value="1"/>
</dbReference>
<dbReference type="PRINTS" id="PR01023">
    <property type="entry name" value="NAFLGMOTY"/>
</dbReference>
<dbReference type="InterPro" id="IPR050330">
    <property type="entry name" value="Bact_OuterMem_StrucFunc"/>
</dbReference>
<dbReference type="PRINTS" id="PR01021">
    <property type="entry name" value="OMPADOMAIN"/>
</dbReference>
<evidence type="ECO:0000256" key="2">
    <source>
        <dbReference type="ARBA" id="ARBA00023136"/>
    </source>
</evidence>
<evidence type="ECO:0000256" key="1">
    <source>
        <dbReference type="ARBA" id="ARBA00004442"/>
    </source>
</evidence>
<dbReference type="RefSeq" id="WP_169551351.1">
    <property type="nucleotide sequence ID" value="NZ_CP051677.1"/>
</dbReference>